<accession>A0A550BZ50</accession>
<sequence>MSKAARARGVGEARGGGRGSGRIPPGCGGGVDSRSSWSRARGRRLWSRRPRVEEMSWSRSPARLWSRGVEAPPGCSREVEVLGRRPAVVEVPCSSMVGVCRGIRQGDDGSGHGEGTVRTMTARGWGRGTRHGEGDARRGEGGDSVGGYGGNDVCDTKGAM</sequence>
<feature type="region of interest" description="Disordered" evidence="1">
    <location>
        <begin position="1"/>
        <end position="42"/>
    </location>
</feature>
<gene>
    <name evidence="2" type="ORF">BD626DRAFT_206491</name>
</gene>
<dbReference type="AlphaFoldDB" id="A0A550BZ50"/>
<feature type="region of interest" description="Disordered" evidence="1">
    <location>
        <begin position="124"/>
        <end position="160"/>
    </location>
</feature>
<feature type="compositionally biased region" description="Basic and acidic residues" evidence="1">
    <location>
        <begin position="130"/>
        <end position="141"/>
    </location>
</feature>
<keyword evidence="3" id="KW-1185">Reference proteome</keyword>
<feature type="compositionally biased region" description="Gly residues" evidence="1">
    <location>
        <begin position="12"/>
        <end position="31"/>
    </location>
</feature>
<evidence type="ECO:0000313" key="3">
    <source>
        <dbReference type="Proteomes" id="UP000320762"/>
    </source>
</evidence>
<dbReference type="Proteomes" id="UP000320762">
    <property type="component" value="Unassembled WGS sequence"/>
</dbReference>
<evidence type="ECO:0000313" key="2">
    <source>
        <dbReference type="EMBL" id="TRM57831.1"/>
    </source>
</evidence>
<reference evidence="2 3" key="1">
    <citation type="journal article" date="2019" name="New Phytol.">
        <title>Comparative genomics reveals unique wood-decay strategies and fruiting body development in the Schizophyllaceae.</title>
        <authorList>
            <person name="Almasi E."/>
            <person name="Sahu N."/>
            <person name="Krizsan K."/>
            <person name="Balint B."/>
            <person name="Kovacs G.M."/>
            <person name="Kiss B."/>
            <person name="Cseklye J."/>
            <person name="Drula E."/>
            <person name="Henrissat B."/>
            <person name="Nagy I."/>
            <person name="Chovatia M."/>
            <person name="Adam C."/>
            <person name="LaButti K."/>
            <person name="Lipzen A."/>
            <person name="Riley R."/>
            <person name="Grigoriev I.V."/>
            <person name="Nagy L.G."/>
        </authorList>
    </citation>
    <scope>NUCLEOTIDE SEQUENCE [LARGE SCALE GENOMIC DNA]</scope>
    <source>
        <strain evidence="2 3">NL-1724</strain>
    </source>
</reference>
<comment type="caution">
    <text evidence="2">The sequence shown here is derived from an EMBL/GenBank/DDBJ whole genome shotgun (WGS) entry which is preliminary data.</text>
</comment>
<name>A0A550BZ50_9AGAR</name>
<evidence type="ECO:0000256" key="1">
    <source>
        <dbReference type="SAM" id="MobiDB-lite"/>
    </source>
</evidence>
<organism evidence="2 3">
    <name type="scientific">Schizophyllum amplum</name>
    <dbReference type="NCBI Taxonomy" id="97359"/>
    <lineage>
        <taxon>Eukaryota</taxon>
        <taxon>Fungi</taxon>
        <taxon>Dikarya</taxon>
        <taxon>Basidiomycota</taxon>
        <taxon>Agaricomycotina</taxon>
        <taxon>Agaricomycetes</taxon>
        <taxon>Agaricomycetidae</taxon>
        <taxon>Agaricales</taxon>
        <taxon>Schizophyllaceae</taxon>
        <taxon>Schizophyllum</taxon>
    </lineage>
</organism>
<proteinExistence type="predicted"/>
<dbReference type="EMBL" id="VDMD01000042">
    <property type="protein sequence ID" value="TRM57831.1"/>
    <property type="molecule type" value="Genomic_DNA"/>
</dbReference>
<protein>
    <submittedName>
        <fullName evidence="2">Uncharacterized protein</fullName>
    </submittedName>
</protein>